<dbReference type="EMBL" id="VSSQ01068183">
    <property type="protein sequence ID" value="MPN20425.1"/>
    <property type="molecule type" value="Genomic_DNA"/>
</dbReference>
<gene>
    <name evidence="1" type="ORF">SDC9_167804</name>
</gene>
<accession>A0A645G1A3</accession>
<reference evidence="1" key="1">
    <citation type="submission" date="2019-08" db="EMBL/GenBank/DDBJ databases">
        <authorList>
            <person name="Kucharzyk K."/>
            <person name="Murdoch R.W."/>
            <person name="Higgins S."/>
            <person name="Loffler F."/>
        </authorList>
    </citation>
    <scope>NUCLEOTIDE SEQUENCE</scope>
</reference>
<sequence length="124" mass="14197">MIQREQDEGFNELGLYGRSLYRQDGFSGENRRSFRNGIDIAAEMKAGKIAEEFFAKNIFLPQEFNVFRREMQIFDILNHLLQACGNGETAAVWHLPEKYVEISDAPVKTGFPITVPHGQFIKVT</sequence>
<organism evidence="1">
    <name type="scientific">bioreactor metagenome</name>
    <dbReference type="NCBI Taxonomy" id="1076179"/>
    <lineage>
        <taxon>unclassified sequences</taxon>
        <taxon>metagenomes</taxon>
        <taxon>ecological metagenomes</taxon>
    </lineage>
</organism>
<evidence type="ECO:0000313" key="1">
    <source>
        <dbReference type="EMBL" id="MPN20425.1"/>
    </source>
</evidence>
<dbReference type="AlphaFoldDB" id="A0A645G1A3"/>
<proteinExistence type="predicted"/>
<protein>
    <submittedName>
        <fullName evidence="1">Uncharacterized protein</fullName>
    </submittedName>
</protein>
<name>A0A645G1A3_9ZZZZ</name>
<comment type="caution">
    <text evidence="1">The sequence shown here is derived from an EMBL/GenBank/DDBJ whole genome shotgun (WGS) entry which is preliminary data.</text>
</comment>